<evidence type="ECO:0000256" key="6">
    <source>
        <dbReference type="SAM" id="Phobius"/>
    </source>
</evidence>
<protein>
    <submittedName>
        <fullName evidence="8">Phage shock protein PspC (Stress-responsive transcriptional regulator)</fullName>
    </submittedName>
</protein>
<dbReference type="STRING" id="407036.SAMN05216243_1749"/>
<sequence length="65" mass="7471">MSNKLLRSRSDRKLAGVIGGLAEYFDMDATLLRLLYIVIFIFTGFFPLGILYIIAIFIMPKERLD</sequence>
<proteinExistence type="predicted"/>
<evidence type="ECO:0000256" key="2">
    <source>
        <dbReference type="ARBA" id="ARBA00022475"/>
    </source>
</evidence>
<feature type="transmembrane region" description="Helical" evidence="6">
    <location>
        <begin position="34"/>
        <end position="59"/>
    </location>
</feature>
<accession>A0A1G8YPL2</accession>
<evidence type="ECO:0000256" key="5">
    <source>
        <dbReference type="ARBA" id="ARBA00023136"/>
    </source>
</evidence>
<comment type="subcellular location">
    <subcellularLocation>
        <location evidence="1">Cell membrane</location>
        <topology evidence="1">Single-pass membrane protein</topology>
    </subcellularLocation>
</comment>
<feature type="domain" description="Phage shock protein PspC N-terminal" evidence="7">
    <location>
        <begin position="4"/>
        <end position="62"/>
    </location>
</feature>
<keyword evidence="9" id="KW-1185">Reference proteome</keyword>
<organism evidence="8 9">
    <name type="scientific">Sediminibacillus albus</name>
    <dbReference type="NCBI Taxonomy" id="407036"/>
    <lineage>
        <taxon>Bacteria</taxon>
        <taxon>Bacillati</taxon>
        <taxon>Bacillota</taxon>
        <taxon>Bacilli</taxon>
        <taxon>Bacillales</taxon>
        <taxon>Bacillaceae</taxon>
        <taxon>Sediminibacillus</taxon>
    </lineage>
</organism>
<evidence type="ECO:0000256" key="4">
    <source>
        <dbReference type="ARBA" id="ARBA00022989"/>
    </source>
</evidence>
<dbReference type="Proteomes" id="UP000198694">
    <property type="component" value="Unassembled WGS sequence"/>
</dbReference>
<evidence type="ECO:0000313" key="9">
    <source>
        <dbReference type="Proteomes" id="UP000198694"/>
    </source>
</evidence>
<evidence type="ECO:0000256" key="1">
    <source>
        <dbReference type="ARBA" id="ARBA00004162"/>
    </source>
</evidence>
<reference evidence="8 9" key="1">
    <citation type="submission" date="2016-10" db="EMBL/GenBank/DDBJ databases">
        <authorList>
            <person name="de Groot N.N."/>
        </authorList>
    </citation>
    <scope>NUCLEOTIDE SEQUENCE [LARGE SCALE GENOMIC DNA]</scope>
    <source>
        <strain evidence="8 9">CGMCC 1.6502</strain>
    </source>
</reference>
<keyword evidence="5 6" id="KW-0472">Membrane</keyword>
<evidence type="ECO:0000256" key="3">
    <source>
        <dbReference type="ARBA" id="ARBA00022692"/>
    </source>
</evidence>
<gene>
    <name evidence="8" type="ORF">SAMN05216243_1749</name>
</gene>
<dbReference type="AlphaFoldDB" id="A0A1G8YPL2"/>
<dbReference type="PANTHER" id="PTHR33885:SF3">
    <property type="entry name" value="PHAGE SHOCK PROTEIN C"/>
    <property type="match status" value="1"/>
</dbReference>
<dbReference type="EMBL" id="FNFL01000002">
    <property type="protein sequence ID" value="SDK04686.1"/>
    <property type="molecule type" value="Genomic_DNA"/>
</dbReference>
<dbReference type="InterPro" id="IPR007168">
    <property type="entry name" value="Phageshock_PspC_N"/>
</dbReference>
<evidence type="ECO:0000259" key="7">
    <source>
        <dbReference type="Pfam" id="PF04024"/>
    </source>
</evidence>
<keyword evidence="4 6" id="KW-1133">Transmembrane helix</keyword>
<dbReference type="RefSeq" id="WP_093213094.1">
    <property type="nucleotide sequence ID" value="NZ_FNFL01000002.1"/>
</dbReference>
<dbReference type="PANTHER" id="PTHR33885">
    <property type="entry name" value="PHAGE SHOCK PROTEIN C"/>
    <property type="match status" value="1"/>
</dbReference>
<dbReference type="InterPro" id="IPR052027">
    <property type="entry name" value="PspC"/>
</dbReference>
<keyword evidence="2" id="KW-1003">Cell membrane</keyword>
<dbReference type="Pfam" id="PF04024">
    <property type="entry name" value="PspC"/>
    <property type="match status" value="1"/>
</dbReference>
<keyword evidence="3 6" id="KW-0812">Transmembrane</keyword>
<evidence type="ECO:0000313" key="8">
    <source>
        <dbReference type="EMBL" id="SDK04686.1"/>
    </source>
</evidence>
<name>A0A1G8YPL2_9BACI</name>
<dbReference type="OrthoDB" id="9815286at2"/>
<dbReference type="GO" id="GO:0005886">
    <property type="term" value="C:plasma membrane"/>
    <property type="evidence" value="ECO:0007669"/>
    <property type="project" value="UniProtKB-SubCell"/>
</dbReference>